<dbReference type="PANTHER" id="PTHR11319:SF35">
    <property type="entry name" value="OUTER MEMBRANE PROTEIN PMPC-RELATED"/>
    <property type="match status" value="1"/>
</dbReference>
<dbReference type="InterPro" id="IPR011050">
    <property type="entry name" value="Pectin_lyase_fold/virulence"/>
</dbReference>
<dbReference type="SMART" id="SM00710">
    <property type="entry name" value="PbH1"/>
    <property type="match status" value="5"/>
</dbReference>
<accession>A0ABQ4JKA2</accession>
<name>A0ABQ4JKA2_SALAC</name>
<gene>
    <name evidence="2" type="ORF">Sar04_01560</name>
</gene>
<dbReference type="InterPro" id="IPR006626">
    <property type="entry name" value="PbH1"/>
</dbReference>
<comment type="caution">
    <text evidence="2">The sequence shown here is derived from an EMBL/GenBank/DDBJ whole genome shotgun (WGS) entry which is preliminary data.</text>
</comment>
<evidence type="ECO:0000256" key="1">
    <source>
        <dbReference type="SAM" id="MobiDB-lite"/>
    </source>
</evidence>
<evidence type="ECO:0000313" key="2">
    <source>
        <dbReference type="EMBL" id="GIM81315.1"/>
    </source>
</evidence>
<dbReference type="SUPFAM" id="SSF51126">
    <property type="entry name" value="Pectin lyase-like"/>
    <property type="match status" value="1"/>
</dbReference>
<proteinExistence type="predicted"/>
<protein>
    <recommendedName>
        <fullName evidence="4">Right handed beta helix domain-containing protein</fullName>
    </recommendedName>
</protein>
<organism evidence="2 3">
    <name type="scientific">Salinispora arenicola</name>
    <dbReference type="NCBI Taxonomy" id="168697"/>
    <lineage>
        <taxon>Bacteria</taxon>
        <taxon>Bacillati</taxon>
        <taxon>Actinomycetota</taxon>
        <taxon>Actinomycetes</taxon>
        <taxon>Micromonosporales</taxon>
        <taxon>Micromonosporaceae</taxon>
        <taxon>Salinispora</taxon>
    </lineage>
</organism>
<dbReference type="PANTHER" id="PTHR11319">
    <property type="entry name" value="G PROTEIN-COUPLED RECEPTOR-RELATED"/>
    <property type="match status" value="1"/>
</dbReference>
<dbReference type="InterPro" id="IPR012334">
    <property type="entry name" value="Pectin_lyas_fold"/>
</dbReference>
<evidence type="ECO:0000313" key="3">
    <source>
        <dbReference type="Proteomes" id="UP000677457"/>
    </source>
</evidence>
<dbReference type="Gene3D" id="2.160.20.10">
    <property type="entry name" value="Single-stranded right-handed beta-helix, Pectin lyase-like"/>
    <property type="match status" value="1"/>
</dbReference>
<dbReference type="Proteomes" id="UP000677457">
    <property type="component" value="Unassembled WGS sequence"/>
</dbReference>
<sequence>MGDDGAWGAAGNPGRRPDGKRAAGTRVPCDTTALVAAIKAANRQGGGTLRLAEKCVYTLTASQDDNGLPTVFQSITVHGQGSSIIRAAAAPNFRIFNVTTGGSLALWDVTVAGGRVEDANGGGILVGEGARLSLNRVTVRNNTVIGEGAVGEGGGIMSDRGKVTVNSSTITRNVAGTDGGGIRNERGLVEIFSSKVTDNVAGDVGGGYSNQDATTNIRHTLISQNHAMGSGGGVDSDADVTEITDSAIVHNTADVLGGGLFDLGGGTLLLRRVTVAHNTAGSDGGGLYLTSSIGAMIDKSKIIKNVTSGGDGGGIAIGQELGANPVVAVRDTIVVGNQAAGAASRAGGYSTIRLRPSPTRMN</sequence>
<reference evidence="2 3" key="1">
    <citation type="submission" date="2021-03" db="EMBL/GenBank/DDBJ databases">
        <title>Whole genome shotgun sequence of Salinispora arenicola NBRC 105043.</title>
        <authorList>
            <person name="Komaki H."/>
            <person name="Tamura T."/>
        </authorList>
    </citation>
    <scope>NUCLEOTIDE SEQUENCE [LARGE SCALE GENOMIC DNA]</scope>
    <source>
        <strain evidence="2 3">NBRC 105043</strain>
    </source>
</reference>
<keyword evidence="3" id="KW-1185">Reference proteome</keyword>
<evidence type="ECO:0008006" key="4">
    <source>
        <dbReference type="Google" id="ProtNLM"/>
    </source>
</evidence>
<feature type="region of interest" description="Disordered" evidence="1">
    <location>
        <begin position="1"/>
        <end position="25"/>
    </location>
</feature>
<dbReference type="EMBL" id="BOQM01000001">
    <property type="protein sequence ID" value="GIM81315.1"/>
    <property type="molecule type" value="Genomic_DNA"/>
</dbReference>